<dbReference type="PANTHER" id="PTHR43283">
    <property type="entry name" value="BETA-LACTAMASE-RELATED"/>
    <property type="match status" value="1"/>
</dbReference>
<dbReference type="InterPro" id="IPR001466">
    <property type="entry name" value="Beta-lactam-related"/>
</dbReference>
<feature type="domain" description="Beta-lactamase-related" evidence="2">
    <location>
        <begin position="82"/>
        <end position="367"/>
    </location>
</feature>
<keyword evidence="4" id="KW-1185">Reference proteome</keyword>
<dbReference type="InterPro" id="IPR050789">
    <property type="entry name" value="Diverse_Enzym_Activities"/>
</dbReference>
<evidence type="ECO:0000256" key="1">
    <source>
        <dbReference type="SAM" id="SignalP"/>
    </source>
</evidence>
<dbReference type="GO" id="GO:0016787">
    <property type="term" value="F:hydrolase activity"/>
    <property type="evidence" value="ECO:0007669"/>
    <property type="project" value="UniProtKB-KW"/>
</dbReference>
<keyword evidence="3" id="KW-0614">Plasmid</keyword>
<organism evidence="3 4">
    <name type="scientific">Novosphingobium humi</name>
    <dbReference type="NCBI Taxonomy" id="2282397"/>
    <lineage>
        <taxon>Bacteria</taxon>
        <taxon>Pseudomonadati</taxon>
        <taxon>Pseudomonadota</taxon>
        <taxon>Alphaproteobacteria</taxon>
        <taxon>Sphingomonadales</taxon>
        <taxon>Sphingomonadaceae</taxon>
        <taxon>Novosphingobium</taxon>
    </lineage>
</organism>
<dbReference type="EMBL" id="CP117418">
    <property type="protein sequence ID" value="WCT79698.1"/>
    <property type="molecule type" value="Genomic_DNA"/>
</dbReference>
<dbReference type="PANTHER" id="PTHR43283:SF7">
    <property type="entry name" value="BETA-LACTAMASE-RELATED DOMAIN-CONTAINING PROTEIN"/>
    <property type="match status" value="1"/>
</dbReference>
<keyword evidence="1" id="KW-0732">Signal</keyword>
<evidence type="ECO:0000313" key="4">
    <source>
        <dbReference type="Proteomes" id="UP001218231"/>
    </source>
</evidence>
<accession>A0ABY7U2G6</accession>
<geneLocation type="plasmid" evidence="3 4">
    <name>unnamed1</name>
</geneLocation>
<dbReference type="InterPro" id="IPR012338">
    <property type="entry name" value="Beta-lactam/transpept-like"/>
</dbReference>
<name>A0ABY7U2G6_9SPHN</name>
<dbReference type="Pfam" id="PF00144">
    <property type="entry name" value="Beta-lactamase"/>
    <property type="match status" value="1"/>
</dbReference>
<sequence length="398" mass="42703">MTATMAPLLAMLPAVGAMAAGGAGDEAVYQQRFAQFLKDPGNFPYAPMEKLSGAKAWQPMAVRADSTLDPASLAKAEAYAAAMRSSAFLVWHKGALIHAWFAPGMNAQTPMLSKSLSKPITALAVGRAIALGRIKGLDQPLAEIIPELKGTPKGRILVRNLLDMRSGMLDQGFSPDPAHPLNTAYLSTEHGRAIIDNYPMTAEPGTRYAYANAPSDLVALVIERATGRRYGEFVGTEVLAKIGAPGGTIWVDREGGLAHSGCCTYLPAETYLRMAMLIHADGVWGGKRLLPKGYAAQMRKGTPQNPNFGLGLWIGNPYHQRRGFGAPGTLGPQVLHSEPYLDPDLYLFDGNSNQVVYVAPKYDLIVLRIGATPPAPSATQAEWDNAYLPNLLIRGIKP</sequence>
<evidence type="ECO:0000313" key="3">
    <source>
        <dbReference type="EMBL" id="WCT79698.1"/>
    </source>
</evidence>
<feature type="chain" id="PRO_5045190194" evidence="1">
    <location>
        <begin position="20"/>
        <end position="398"/>
    </location>
</feature>
<gene>
    <name evidence="3" type="ORF">PQ457_16665</name>
</gene>
<dbReference type="RefSeq" id="WP_273619968.1">
    <property type="nucleotide sequence ID" value="NZ_CP117418.1"/>
</dbReference>
<dbReference type="Proteomes" id="UP001218231">
    <property type="component" value="Plasmid unnamed1"/>
</dbReference>
<reference evidence="3 4" key="1">
    <citation type="submission" date="2023-02" db="EMBL/GenBank/DDBJ databases">
        <title>Genome sequence of Novosphingobium humi KACC 19094.</title>
        <authorList>
            <person name="Kim S."/>
            <person name="Heo J."/>
            <person name="Kwon S.-W."/>
        </authorList>
    </citation>
    <scope>NUCLEOTIDE SEQUENCE [LARGE SCALE GENOMIC DNA]</scope>
    <source>
        <strain evidence="3 4">KACC 19094</strain>
        <plasmid evidence="3 4">unnamed1</plasmid>
    </source>
</reference>
<dbReference type="Gene3D" id="3.40.710.10">
    <property type="entry name" value="DD-peptidase/beta-lactamase superfamily"/>
    <property type="match status" value="1"/>
</dbReference>
<feature type="signal peptide" evidence="1">
    <location>
        <begin position="1"/>
        <end position="19"/>
    </location>
</feature>
<evidence type="ECO:0000259" key="2">
    <source>
        <dbReference type="Pfam" id="PF00144"/>
    </source>
</evidence>
<proteinExistence type="predicted"/>
<dbReference type="SUPFAM" id="SSF56601">
    <property type="entry name" value="beta-lactamase/transpeptidase-like"/>
    <property type="match status" value="1"/>
</dbReference>
<keyword evidence="3" id="KW-0378">Hydrolase</keyword>
<protein>
    <submittedName>
        <fullName evidence="3">Serine hydrolase</fullName>
    </submittedName>
</protein>